<organism evidence="2 3">
    <name type="scientific">Desulfurivibrio alkaliphilus (strain DSM 19089 / UNIQEM U267 / AHT2)</name>
    <dbReference type="NCBI Taxonomy" id="589865"/>
    <lineage>
        <taxon>Bacteria</taxon>
        <taxon>Pseudomonadati</taxon>
        <taxon>Thermodesulfobacteriota</taxon>
        <taxon>Desulfobulbia</taxon>
        <taxon>Desulfobulbales</taxon>
        <taxon>Desulfobulbaceae</taxon>
        <taxon>Desulfurivibrio</taxon>
    </lineage>
</organism>
<dbReference type="EMBL" id="CP001940">
    <property type="protein sequence ID" value="ADH85643.1"/>
    <property type="molecule type" value="Genomic_DNA"/>
</dbReference>
<proteinExistence type="predicted"/>
<dbReference type="Proteomes" id="UP000001508">
    <property type="component" value="Chromosome"/>
</dbReference>
<dbReference type="AlphaFoldDB" id="D6Z268"/>
<dbReference type="STRING" id="589865.DaAHT2_0940"/>
<keyword evidence="1" id="KW-0963">Cytoplasm</keyword>
<dbReference type="KEGG" id="dak:DaAHT2_0940"/>
<dbReference type="OrthoDB" id="9783842at2"/>
<evidence type="ECO:0000313" key="2">
    <source>
        <dbReference type="EMBL" id="ADH85643.1"/>
    </source>
</evidence>
<gene>
    <name evidence="2" type="ordered locus">DaAHT2_0940</name>
</gene>
<dbReference type="PANTHER" id="PTHR30135:SF3">
    <property type="entry name" value="GLUCONEOGENESIS FACTOR-RELATED"/>
    <property type="match status" value="1"/>
</dbReference>
<dbReference type="InterPro" id="IPR038136">
    <property type="entry name" value="CofD-like_dom_sf"/>
</dbReference>
<accession>D6Z268</accession>
<sequence length="755" mass="83675">MNEQSPQRAIERQLAQLAAASFHPLDLLPYQDRAEKLLALVLNGQPSAPPEIAAALAELTETLKRVPCAEAKVLVFGGGTGLSNIIGGDSRHPGWPAAPFAGVKQLFPRLRSVVCVTDDGGSTGELLKDLPLIAVGDLRHVMLSSVSREKLQKQYELTEIEALEVVAALHQLFNHRFNRLPDNPEAVLAQCGVELSTLPVFMERSLYWLLVEIFNNEHLQPLRQRAHCLGNLLLVAAIYQQPAMAQVDDRREPVSPPPAAILGGLRFLADMLGALPEAVLPCTTTPATLKILYDNGVLVSGESKSAQAGRRCPVDRVYVEFASRPEVPPEVFDAIAEADIILFAPGSLFTSIIPVLQVPGLAAAIRQNRGAMKVLLANLWVQAGETDLVVGEGDRRYHVSDLLRAYDRNIPGGINGLFPQMLVVGMREIPGSILQNYALEGKVPIYLDRERVCRLGVSPIEAAIASQSDFDGSRVLQHDPAAVATAIRVLWGLQGAGEQEGVAAKEAAGQETSLLLNPRQQTPDGRWRQMRRRLAQLDLAPQWQPVLAEILWRHQDILPTHLDYADGLQLVPVDQWRRCQEWDNVFSFYEPGDRMIRVRADINPGSRQFEIAFLVALGQSLLGNYAAAKEKSPVTTAGRPVGYIFSLTLRPEDERHSFFSTDELVTYLELARMCRASREPVTFTRVVNGREGFTPPGLLFGLTYAWYLDNRFAPHIEYKMSITAAETSDLVPEQFRISARRQGLIDFFRQRVFWQ</sequence>
<protein>
    <recommendedName>
        <fullName evidence="4">YvcK family protein</fullName>
    </recommendedName>
</protein>
<evidence type="ECO:0008006" key="4">
    <source>
        <dbReference type="Google" id="ProtNLM"/>
    </source>
</evidence>
<dbReference type="SUPFAM" id="SSF142338">
    <property type="entry name" value="CofD-like"/>
    <property type="match status" value="1"/>
</dbReference>
<dbReference type="InterPro" id="IPR010119">
    <property type="entry name" value="Gluconeogen_factor"/>
</dbReference>
<dbReference type="InParanoid" id="D6Z268"/>
<dbReference type="HOGENOM" id="CLU_367912_0_0_7"/>
<dbReference type="CDD" id="cd07187">
    <property type="entry name" value="YvcK_like"/>
    <property type="match status" value="1"/>
</dbReference>
<keyword evidence="3" id="KW-1185">Reference proteome</keyword>
<evidence type="ECO:0000256" key="1">
    <source>
        <dbReference type="ARBA" id="ARBA00022490"/>
    </source>
</evidence>
<reference evidence="3" key="1">
    <citation type="submission" date="2010-02" db="EMBL/GenBank/DDBJ databases">
        <title>Complete sequence of Desulfurivibrio alkaliphilus AHT2.</title>
        <authorList>
            <consortium name="US DOE Joint Genome Institute"/>
            <person name="Pitluck S."/>
            <person name="Chertkov O."/>
            <person name="Detter J.C."/>
            <person name="Han C."/>
            <person name="Tapia R."/>
            <person name="Larimer F."/>
            <person name="Land M."/>
            <person name="Hauser L."/>
            <person name="Kyrpides N."/>
            <person name="Mikhailova N."/>
            <person name="Sorokin D.Y."/>
            <person name="Muyzer G."/>
            <person name="Woyke T."/>
        </authorList>
    </citation>
    <scope>NUCLEOTIDE SEQUENCE [LARGE SCALE GENOMIC DNA]</scope>
    <source>
        <strain evidence="3">DSM 19089 / UNIQEM U267 / AHT2</strain>
    </source>
</reference>
<name>D6Z268_DESAT</name>
<evidence type="ECO:0000313" key="3">
    <source>
        <dbReference type="Proteomes" id="UP000001508"/>
    </source>
</evidence>
<dbReference type="eggNOG" id="COG0391">
    <property type="taxonomic scope" value="Bacteria"/>
</dbReference>
<dbReference type="Gene3D" id="3.40.50.10680">
    <property type="entry name" value="CofD-like domains"/>
    <property type="match status" value="1"/>
</dbReference>
<dbReference type="Pfam" id="PF01933">
    <property type="entry name" value="CofD"/>
    <property type="match status" value="2"/>
</dbReference>
<dbReference type="GO" id="GO:0043743">
    <property type="term" value="F:LPPG:FO 2-phospho-L-lactate transferase activity"/>
    <property type="evidence" value="ECO:0007669"/>
    <property type="project" value="InterPro"/>
</dbReference>
<dbReference type="InterPro" id="IPR002882">
    <property type="entry name" value="CofD"/>
</dbReference>
<dbReference type="PANTHER" id="PTHR30135">
    <property type="entry name" value="UNCHARACTERIZED PROTEIN YVCK-RELATED"/>
    <property type="match status" value="1"/>
</dbReference>